<evidence type="ECO:0000256" key="2">
    <source>
        <dbReference type="SAM" id="MobiDB-lite"/>
    </source>
</evidence>
<keyword evidence="1" id="KW-0862">Zinc</keyword>
<feature type="region of interest" description="Disordered" evidence="2">
    <location>
        <begin position="227"/>
        <end position="256"/>
    </location>
</feature>
<feature type="region of interest" description="Disordered" evidence="2">
    <location>
        <begin position="44"/>
        <end position="64"/>
    </location>
</feature>
<reference evidence="4 5" key="1">
    <citation type="submission" date="2011-02" db="EMBL/GenBank/DDBJ databases">
        <title>The Genome Sequence of Sphaeroforma arctica JP610.</title>
        <authorList>
            <consortium name="The Broad Institute Genome Sequencing Platform"/>
            <person name="Russ C."/>
            <person name="Cuomo C."/>
            <person name="Young S.K."/>
            <person name="Zeng Q."/>
            <person name="Gargeya S."/>
            <person name="Alvarado L."/>
            <person name="Berlin A."/>
            <person name="Chapman S.B."/>
            <person name="Chen Z."/>
            <person name="Freedman E."/>
            <person name="Gellesch M."/>
            <person name="Goldberg J."/>
            <person name="Griggs A."/>
            <person name="Gujja S."/>
            <person name="Heilman E."/>
            <person name="Heiman D."/>
            <person name="Howarth C."/>
            <person name="Mehta T."/>
            <person name="Neiman D."/>
            <person name="Pearson M."/>
            <person name="Roberts A."/>
            <person name="Saif S."/>
            <person name="Shea T."/>
            <person name="Shenoy N."/>
            <person name="Sisk P."/>
            <person name="Stolte C."/>
            <person name="Sykes S."/>
            <person name="White J."/>
            <person name="Yandava C."/>
            <person name="Burger G."/>
            <person name="Gray M.W."/>
            <person name="Holland P.W.H."/>
            <person name="King N."/>
            <person name="Lang F.B.F."/>
            <person name="Roger A.J."/>
            <person name="Ruiz-Trillo I."/>
            <person name="Haas B."/>
            <person name="Nusbaum C."/>
            <person name="Birren B."/>
        </authorList>
    </citation>
    <scope>NUCLEOTIDE SEQUENCE [LARGE SCALE GENOMIC DNA]</scope>
    <source>
        <strain evidence="4 5">JP610</strain>
    </source>
</reference>
<feature type="region of interest" description="Disordered" evidence="2">
    <location>
        <begin position="300"/>
        <end position="362"/>
    </location>
</feature>
<keyword evidence="1" id="KW-0479">Metal-binding</keyword>
<dbReference type="Proteomes" id="UP000054560">
    <property type="component" value="Unassembled WGS sequence"/>
</dbReference>
<evidence type="ECO:0000313" key="5">
    <source>
        <dbReference type="Proteomes" id="UP000054560"/>
    </source>
</evidence>
<evidence type="ECO:0000256" key="1">
    <source>
        <dbReference type="PROSITE-ProRule" id="PRU00042"/>
    </source>
</evidence>
<feature type="domain" description="C2H2-type" evidence="3">
    <location>
        <begin position="373"/>
        <end position="403"/>
    </location>
</feature>
<evidence type="ECO:0000259" key="3">
    <source>
        <dbReference type="PROSITE" id="PS50157"/>
    </source>
</evidence>
<dbReference type="PROSITE" id="PS50157">
    <property type="entry name" value="ZINC_FINGER_C2H2_2"/>
    <property type="match status" value="1"/>
</dbReference>
<sequence>MQRDKKTAPSDNMFYWFNEQHHSRQKQSISRTLSQPVVGKMAGLELNGPVHGSTGPRYSQGGAMDGSSGPCLPYGHSMNNYNMNPFYIPMGPTRQRPSYRNQTGIPMHPTLGVNGTSANPTITPRLPPPASLALNSPLTSTPQMLKANPHAQLQSVPPLFPQRLDSMPRVAMPIGTIEQSDHTLQLRKASLDLTHTSITSPFMDTSLGPPFMNQGLSKLSEHLVTETLHSTASPSPTDFKPASKLDLLNTTKPDSPALEFESTIKNIFSPVSMARVKTEQVETTVTPPTPTALMAILTGESAVPKEEPKKPEAGKTSPENETPTKECKKDAKLAKLKSTTSDGNSGGDTEGAEDSAEKPSRKRRCFRELVRNVKCGHTGCGRLYATESSLQNHIRIKHGNIRPENAGSGHVSRRHSSAGEKKTRKNPVAQRKKSEAVEVSEPSENTTHNPKSPTPTQSAFLHSALVGSPLLLCSPEANSTGLLSSLSPSSDPEWSSSLLFDVDQAASLTLPDFFDTDFTTSNSLGLTPGSLLDTGLSGNLLLDDWLKMDDLV</sequence>
<protein>
    <recommendedName>
        <fullName evidence="3">C2H2-type domain-containing protein</fullName>
    </recommendedName>
</protein>
<feature type="compositionally biased region" description="Polar residues" evidence="2">
    <location>
        <begin position="227"/>
        <end position="236"/>
    </location>
</feature>
<dbReference type="InterPro" id="IPR013087">
    <property type="entry name" value="Znf_C2H2_type"/>
</dbReference>
<feature type="compositionally biased region" description="Basic and acidic residues" evidence="2">
    <location>
        <begin position="322"/>
        <end position="333"/>
    </location>
</feature>
<gene>
    <name evidence="4" type="ORF">SARC_03029</name>
</gene>
<dbReference type="AlphaFoldDB" id="A0A0L0G936"/>
<keyword evidence="5" id="KW-1185">Reference proteome</keyword>
<dbReference type="PROSITE" id="PS00028">
    <property type="entry name" value="ZINC_FINGER_C2H2_1"/>
    <property type="match status" value="1"/>
</dbReference>
<feature type="compositionally biased region" description="Basic and acidic residues" evidence="2">
    <location>
        <begin position="303"/>
        <end position="313"/>
    </location>
</feature>
<keyword evidence="1" id="KW-0863">Zinc-finger</keyword>
<name>A0A0L0G936_9EUKA</name>
<feature type="compositionally biased region" description="Polar residues" evidence="2">
    <location>
        <begin position="442"/>
        <end position="458"/>
    </location>
</feature>
<evidence type="ECO:0000313" key="4">
    <source>
        <dbReference type="EMBL" id="KNC84758.1"/>
    </source>
</evidence>
<feature type="region of interest" description="Disordered" evidence="2">
    <location>
        <begin position="398"/>
        <end position="458"/>
    </location>
</feature>
<proteinExistence type="predicted"/>
<dbReference type="RefSeq" id="XP_014158660.1">
    <property type="nucleotide sequence ID" value="XM_014303185.1"/>
</dbReference>
<accession>A0A0L0G936</accession>
<dbReference type="EMBL" id="KQ241742">
    <property type="protein sequence ID" value="KNC84758.1"/>
    <property type="molecule type" value="Genomic_DNA"/>
</dbReference>
<dbReference type="GeneID" id="25903533"/>
<dbReference type="GO" id="GO:0008270">
    <property type="term" value="F:zinc ion binding"/>
    <property type="evidence" value="ECO:0007669"/>
    <property type="project" value="UniProtKB-KW"/>
</dbReference>
<organism evidence="4 5">
    <name type="scientific">Sphaeroforma arctica JP610</name>
    <dbReference type="NCBI Taxonomy" id="667725"/>
    <lineage>
        <taxon>Eukaryota</taxon>
        <taxon>Ichthyosporea</taxon>
        <taxon>Ichthyophonida</taxon>
        <taxon>Sphaeroforma</taxon>
    </lineage>
</organism>